<organism evidence="12 13">
    <name type="scientific">Magallana gigas</name>
    <name type="common">Pacific oyster</name>
    <name type="synonym">Crassostrea gigas</name>
    <dbReference type="NCBI Taxonomy" id="29159"/>
    <lineage>
        <taxon>Eukaryota</taxon>
        <taxon>Metazoa</taxon>
        <taxon>Spiralia</taxon>
        <taxon>Lophotrochozoa</taxon>
        <taxon>Mollusca</taxon>
        <taxon>Bivalvia</taxon>
        <taxon>Autobranchia</taxon>
        <taxon>Pteriomorphia</taxon>
        <taxon>Ostreida</taxon>
        <taxon>Ostreoidea</taxon>
        <taxon>Ostreidae</taxon>
        <taxon>Magallana</taxon>
    </lineage>
</organism>
<dbReference type="GO" id="GO:0004222">
    <property type="term" value="F:metalloendopeptidase activity"/>
    <property type="evidence" value="ECO:0007669"/>
    <property type="project" value="InterPro"/>
</dbReference>
<feature type="region of interest" description="Disordered" evidence="9">
    <location>
        <begin position="752"/>
        <end position="785"/>
    </location>
</feature>
<evidence type="ECO:0000256" key="4">
    <source>
        <dbReference type="ARBA" id="ARBA00022833"/>
    </source>
</evidence>
<keyword evidence="7" id="KW-0325">Glycoprotein</keyword>
<evidence type="ECO:0000313" key="12">
    <source>
        <dbReference type="EnsemblMetazoa" id="G20379.1:cds"/>
    </source>
</evidence>
<name>A0A8W8JT36_MAGGI</name>
<feature type="binding site" evidence="8">
    <location>
        <position position="417"/>
    </location>
    <ligand>
        <name>Zn(2+)</name>
        <dbReference type="ChEBI" id="CHEBI:29105"/>
        <note>catalytic</note>
    </ligand>
</feature>
<dbReference type="Pfam" id="PF01421">
    <property type="entry name" value="Reprolysin"/>
    <property type="match status" value="1"/>
</dbReference>
<dbReference type="GO" id="GO:0046872">
    <property type="term" value="F:metal ion binding"/>
    <property type="evidence" value="ECO:0007669"/>
    <property type="project" value="UniProtKB-KW"/>
</dbReference>
<dbReference type="EnsemblMetazoa" id="G20379.1">
    <property type="protein sequence ID" value="G20379.1:cds"/>
    <property type="gene ID" value="G20379"/>
</dbReference>
<keyword evidence="4 8" id="KW-0862">Zinc</keyword>
<protein>
    <recommendedName>
        <fullName evidence="11">Peptidase M12B domain-containing protein</fullName>
    </recommendedName>
</protein>
<evidence type="ECO:0000256" key="8">
    <source>
        <dbReference type="PROSITE-ProRule" id="PRU00276"/>
    </source>
</evidence>
<evidence type="ECO:0000256" key="7">
    <source>
        <dbReference type="ARBA" id="ARBA00023180"/>
    </source>
</evidence>
<evidence type="ECO:0000256" key="9">
    <source>
        <dbReference type="SAM" id="MobiDB-lite"/>
    </source>
</evidence>
<dbReference type="Gene3D" id="3.40.390.10">
    <property type="entry name" value="Collagenase (Catalytic Domain)"/>
    <property type="match status" value="1"/>
</dbReference>
<dbReference type="GO" id="GO:0006509">
    <property type="term" value="P:membrane protein ectodomain proteolysis"/>
    <property type="evidence" value="ECO:0007669"/>
    <property type="project" value="TreeGrafter"/>
</dbReference>
<feature type="domain" description="Peptidase M12B" evidence="11">
    <location>
        <begin position="252"/>
        <end position="485"/>
    </location>
</feature>
<dbReference type="InterPro" id="IPR001590">
    <property type="entry name" value="Peptidase_M12B"/>
</dbReference>
<keyword evidence="1" id="KW-0645">Protease</keyword>
<feature type="compositionally biased region" description="Basic and acidic residues" evidence="9">
    <location>
        <begin position="776"/>
        <end position="785"/>
    </location>
</feature>
<evidence type="ECO:0000256" key="6">
    <source>
        <dbReference type="ARBA" id="ARBA00023157"/>
    </source>
</evidence>
<evidence type="ECO:0000313" key="13">
    <source>
        <dbReference type="Proteomes" id="UP000005408"/>
    </source>
</evidence>
<evidence type="ECO:0000256" key="5">
    <source>
        <dbReference type="ARBA" id="ARBA00023049"/>
    </source>
</evidence>
<feature type="chain" id="PRO_5036474362" description="Peptidase M12B domain-containing protein" evidence="10">
    <location>
        <begin position="16"/>
        <end position="785"/>
    </location>
</feature>
<feature type="compositionally biased region" description="Low complexity" evidence="9">
    <location>
        <begin position="765"/>
        <end position="775"/>
    </location>
</feature>
<sequence>MNILVFVGLLSYAWAFPSQPRKQKLQDSLTQETVPIEILLDQEQARRKRSAHSFPDRLLFKFSTSNGDIRLDLTRNDLVKVPPVLLWTGQRVINDTTFQLQRDFALYQGSELGANALVRFPDDDYTRFELHANYIIGTDFYSIEPVTSRTRRSAIKIVEPPFSKTTPHPATIRIHNVLRLEKDSLDFGNDMFIIENGSPETEGLKLQRVVEETGGTTTQGPVILDIAGNSNQRKKRETDESRDRYRRSTNQLYVEYLVCVDYANFVIWKSTSNATTDELRAEDAKNAITKYYLYLVNGIDTRFKTAQTPQGDLRVAIAGIVLAMDQKSSNWTENNVLSGNKVNDGNTLMDFAIWSNAQKSVLPRHDHAALYTGYNLAETTTDDRTIGIAYLSRVCNSYAASVNEETFNAIAIHIGAHELGHSIGASHDTGSCPSSNFNLMAGILPNPANLSPSMALNTFKFSACSRASIGTYISGMLENCLSNVPPYLNAVNGETHAFTADEQCAMTYAPSKGSTVCRETYVGTILKWSEICHKLRCRIPGSSSCSAHFTFDGTPCGNYKWCQQGVCVSSTKAVNVPDNCPFGDDPNYNCDFSLCGQNNSYNHTNNIFNNYAYNYTYYNYTNNNDAHDNNAHNNNYTYYNNYAHNNNNYTHNNYTYYNNDAHNNNDAHDNNAHNNNYTDYNNDAHNNHYAHDNNDAHDNYAHNNNNAHNNHYTDYNNDAHNNHYANNNNDAHNNHYTHNNDAHNNHYTHNNNAHNNHYAHDNNDAHNNAHNNNDAHNNHYAHDNN</sequence>
<proteinExistence type="predicted"/>
<dbReference type="Gene3D" id="3.40.1620.60">
    <property type="match status" value="1"/>
</dbReference>
<evidence type="ECO:0000256" key="1">
    <source>
        <dbReference type="ARBA" id="ARBA00022670"/>
    </source>
</evidence>
<keyword evidence="5" id="KW-0482">Metalloprotease</keyword>
<evidence type="ECO:0000256" key="3">
    <source>
        <dbReference type="ARBA" id="ARBA00022801"/>
    </source>
</evidence>
<dbReference type="Proteomes" id="UP000005408">
    <property type="component" value="Unassembled WGS sequence"/>
</dbReference>
<reference evidence="12" key="1">
    <citation type="submission" date="2022-08" db="UniProtKB">
        <authorList>
            <consortium name="EnsemblMetazoa"/>
        </authorList>
    </citation>
    <scope>IDENTIFICATION</scope>
    <source>
        <strain evidence="12">05x7-T-G4-1.051#20</strain>
    </source>
</reference>
<comment type="caution">
    <text evidence="8">Lacks conserved residue(s) required for the propagation of feature annotation.</text>
</comment>
<dbReference type="PROSITE" id="PS50215">
    <property type="entry name" value="ADAM_MEPRO"/>
    <property type="match status" value="1"/>
</dbReference>
<dbReference type="AlphaFoldDB" id="A0A8W8JT36"/>
<dbReference type="Pfam" id="PF17771">
    <property type="entry name" value="ADAMTS_CR_2"/>
    <property type="match status" value="1"/>
</dbReference>
<keyword evidence="3" id="KW-0378">Hydrolase</keyword>
<keyword evidence="13" id="KW-1185">Reference proteome</keyword>
<dbReference type="InterPro" id="IPR024079">
    <property type="entry name" value="MetalloPept_cat_dom_sf"/>
</dbReference>
<accession>A0A8W8JT36</accession>
<keyword evidence="2 8" id="KW-0479">Metal-binding</keyword>
<feature type="active site" evidence="8">
    <location>
        <position position="418"/>
    </location>
</feature>
<dbReference type="PANTHER" id="PTHR11905:SF159">
    <property type="entry name" value="ADAM METALLOPROTEASE"/>
    <property type="match status" value="1"/>
</dbReference>
<feature type="binding site" evidence="8">
    <location>
        <position position="427"/>
    </location>
    <ligand>
        <name>Zn(2+)</name>
        <dbReference type="ChEBI" id="CHEBI:29105"/>
        <note>catalytic</note>
    </ligand>
</feature>
<feature type="binding site" evidence="8">
    <location>
        <position position="421"/>
    </location>
    <ligand>
        <name>Zn(2+)</name>
        <dbReference type="ChEBI" id="CHEBI:29105"/>
        <note>catalytic</note>
    </ligand>
</feature>
<keyword evidence="10" id="KW-0732">Signal</keyword>
<dbReference type="InterPro" id="IPR041645">
    <property type="entry name" value="ADAMTS_CR_2"/>
</dbReference>
<evidence type="ECO:0000256" key="2">
    <source>
        <dbReference type="ARBA" id="ARBA00022723"/>
    </source>
</evidence>
<dbReference type="SUPFAM" id="SSF55486">
    <property type="entry name" value="Metalloproteases ('zincins'), catalytic domain"/>
    <property type="match status" value="1"/>
</dbReference>
<dbReference type="PANTHER" id="PTHR11905">
    <property type="entry name" value="ADAM A DISINTEGRIN AND METALLOPROTEASE DOMAIN"/>
    <property type="match status" value="1"/>
</dbReference>
<feature type="signal peptide" evidence="10">
    <location>
        <begin position="1"/>
        <end position="15"/>
    </location>
</feature>
<evidence type="ECO:0000256" key="10">
    <source>
        <dbReference type="SAM" id="SignalP"/>
    </source>
</evidence>
<evidence type="ECO:0000259" key="11">
    <source>
        <dbReference type="PROSITE" id="PS50215"/>
    </source>
</evidence>
<keyword evidence="6" id="KW-1015">Disulfide bond</keyword>